<reference evidence="4" key="1">
    <citation type="journal article" date="2023" name="G3 (Bethesda)">
        <title>Whole genome assembly and annotation of the endangered Caribbean coral Acropora cervicornis.</title>
        <authorList>
            <person name="Selwyn J.D."/>
            <person name="Vollmer S.V."/>
        </authorList>
    </citation>
    <scope>NUCLEOTIDE SEQUENCE</scope>
    <source>
        <strain evidence="4">K2</strain>
    </source>
</reference>
<dbReference type="Gene3D" id="1.10.443.10">
    <property type="entry name" value="Intergrase catalytic core"/>
    <property type="match status" value="1"/>
</dbReference>
<dbReference type="EMBL" id="JARQWQ010000023">
    <property type="protein sequence ID" value="KAK2564327.1"/>
    <property type="molecule type" value="Genomic_DNA"/>
</dbReference>
<dbReference type="InterPro" id="IPR002104">
    <property type="entry name" value="Integrase_catalytic"/>
</dbReference>
<evidence type="ECO:0000259" key="3">
    <source>
        <dbReference type="Pfam" id="PF00589"/>
    </source>
</evidence>
<dbReference type="GO" id="GO:0006310">
    <property type="term" value="P:DNA recombination"/>
    <property type="evidence" value="ECO:0007669"/>
    <property type="project" value="UniProtKB-KW"/>
</dbReference>
<dbReference type="Proteomes" id="UP001249851">
    <property type="component" value="Unassembled WGS sequence"/>
</dbReference>
<evidence type="ECO:0000313" key="5">
    <source>
        <dbReference type="Proteomes" id="UP001249851"/>
    </source>
</evidence>
<evidence type="ECO:0000256" key="2">
    <source>
        <dbReference type="SAM" id="MobiDB-lite"/>
    </source>
</evidence>
<dbReference type="AlphaFoldDB" id="A0AAD9QN56"/>
<sequence>MLGETVKRICKGAGIEGQFTNHSLRTTTATRGLSKDKFVMERTGHEDVRSLQKYQQPDT</sequence>
<name>A0AAD9QN56_ACRCE</name>
<evidence type="ECO:0000256" key="1">
    <source>
        <dbReference type="ARBA" id="ARBA00023172"/>
    </source>
</evidence>
<feature type="domain" description="Tyr recombinase" evidence="3">
    <location>
        <begin position="5"/>
        <end position="58"/>
    </location>
</feature>
<feature type="compositionally biased region" description="Basic and acidic residues" evidence="2">
    <location>
        <begin position="33"/>
        <end position="50"/>
    </location>
</feature>
<dbReference type="GO" id="GO:0015074">
    <property type="term" value="P:DNA integration"/>
    <property type="evidence" value="ECO:0007669"/>
    <property type="project" value="InterPro"/>
</dbReference>
<organism evidence="4 5">
    <name type="scientific">Acropora cervicornis</name>
    <name type="common">Staghorn coral</name>
    <dbReference type="NCBI Taxonomy" id="6130"/>
    <lineage>
        <taxon>Eukaryota</taxon>
        <taxon>Metazoa</taxon>
        <taxon>Cnidaria</taxon>
        <taxon>Anthozoa</taxon>
        <taxon>Hexacorallia</taxon>
        <taxon>Scleractinia</taxon>
        <taxon>Astrocoeniina</taxon>
        <taxon>Acroporidae</taxon>
        <taxon>Acropora</taxon>
    </lineage>
</organism>
<dbReference type="Pfam" id="PF00589">
    <property type="entry name" value="Phage_integrase"/>
    <property type="match status" value="1"/>
</dbReference>
<keyword evidence="1" id="KW-0233">DNA recombination</keyword>
<accession>A0AAD9QN56</accession>
<feature type="region of interest" description="Disordered" evidence="2">
    <location>
        <begin position="28"/>
        <end position="59"/>
    </location>
</feature>
<evidence type="ECO:0000313" key="4">
    <source>
        <dbReference type="EMBL" id="KAK2564327.1"/>
    </source>
</evidence>
<protein>
    <recommendedName>
        <fullName evidence="3">Tyr recombinase domain-containing protein</fullName>
    </recommendedName>
</protein>
<reference evidence="4" key="2">
    <citation type="journal article" date="2023" name="Science">
        <title>Genomic signatures of disease resistance in endangered staghorn corals.</title>
        <authorList>
            <person name="Vollmer S.V."/>
            <person name="Selwyn J.D."/>
            <person name="Despard B.A."/>
            <person name="Roesel C.L."/>
        </authorList>
    </citation>
    <scope>NUCLEOTIDE SEQUENCE</scope>
    <source>
        <strain evidence="4">K2</strain>
    </source>
</reference>
<dbReference type="GO" id="GO:0003677">
    <property type="term" value="F:DNA binding"/>
    <property type="evidence" value="ECO:0007669"/>
    <property type="project" value="InterPro"/>
</dbReference>
<dbReference type="SUPFAM" id="SSF56349">
    <property type="entry name" value="DNA breaking-rejoining enzymes"/>
    <property type="match status" value="1"/>
</dbReference>
<dbReference type="InterPro" id="IPR011010">
    <property type="entry name" value="DNA_brk_join_enz"/>
</dbReference>
<gene>
    <name evidence="4" type="ORF">P5673_012588</name>
</gene>
<proteinExistence type="predicted"/>
<keyword evidence="5" id="KW-1185">Reference proteome</keyword>
<dbReference type="InterPro" id="IPR013762">
    <property type="entry name" value="Integrase-like_cat_sf"/>
</dbReference>
<comment type="caution">
    <text evidence="4">The sequence shown here is derived from an EMBL/GenBank/DDBJ whole genome shotgun (WGS) entry which is preliminary data.</text>
</comment>